<evidence type="ECO:0000313" key="2">
    <source>
        <dbReference type="Proteomes" id="UP000239415"/>
    </source>
</evidence>
<dbReference type="OrthoDB" id="3394010at2"/>
<protein>
    <submittedName>
        <fullName evidence="1">Uncharacterized protein</fullName>
    </submittedName>
</protein>
<evidence type="ECO:0000313" key="1">
    <source>
        <dbReference type="EMBL" id="PRX25589.1"/>
    </source>
</evidence>
<name>A0A2T0KPD5_9ACTN</name>
<dbReference type="AlphaFoldDB" id="A0A2T0KPD5"/>
<dbReference type="RefSeq" id="WP_106315309.1">
    <property type="nucleotide sequence ID" value="NZ_BOMO01000024.1"/>
</dbReference>
<sequence length="76" mass="8171">MTAPTGIEPELVEMAGHACIRSGRGRGCYPVRWMRCEACGWTSALVDGQPDLLTLAHVCEPADVDRRRRIFGGGGG</sequence>
<dbReference type="EMBL" id="PVMZ01000001">
    <property type="protein sequence ID" value="PRX25589.1"/>
    <property type="molecule type" value="Genomic_DNA"/>
</dbReference>
<organism evidence="1 2">
    <name type="scientific">Actinoplanes italicus</name>
    <dbReference type="NCBI Taxonomy" id="113567"/>
    <lineage>
        <taxon>Bacteria</taxon>
        <taxon>Bacillati</taxon>
        <taxon>Actinomycetota</taxon>
        <taxon>Actinomycetes</taxon>
        <taxon>Micromonosporales</taxon>
        <taxon>Micromonosporaceae</taxon>
        <taxon>Actinoplanes</taxon>
    </lineage>
</organism>
<reference evidence="1 2" key="1">
    <citation type="submission" date="2018-03" db="EMBL/GenBank/DDBJ databases">
        <title>Genomic Encyclopedia of Archaeal and Bacterial Type Strains, Phase II (KMG-II): from individual species to whole genera.</title>
        <authorList>
            <person name="Goeker M."/>
        </authorList>
    </citation>
    <scope>NUCLEOTIDE SEQUENCE [LARGE SCALE GENOMIC DNA]</scope>
    <source>
        <strain evidence="1 2">DSM 43146</strain>
    </source>
</reference>
<keyword evidence="2" id="KW-1185">Reference proteome</keyword>
<dbReference type="Proteomes" id="UP000239415">
    <property type="component" value="Unassembled WGS sequence"/>
</dbReference>
<comment type="caution">
    <text evidence="1">The sequence shown here is derived from an EMBL/GenBank/DDBJ whole genome shotgun (WGS) entry which is preliminary data.</text>
</comment>
<gene>
    <name evidence="1" type="ORF">CLV67_101306</name>
</gene>
<accession>A0A2T0KPD5</accession>
<proteinExistence type="predicted"/>